<evidence type="ECO:0000256" key="3">
    <source>
        <dbReference type="ARBA" id="ARBA00022452"/>
    </source>
</evidence>
<evidence type="ECO:0000256" key="5">
    <source>
        <dbReference type="ARBA" id="ARBA00023077"/>
    </source>
</evidence>
<dbReference type="Gene3D" id="2.170.130.10">
    <property type="entry name" value="TonB-dependent receptor, plug domain"/>
    <property type="match status" value="1"/>
</dbReference>
<protein>
    <recommendedName>
        <fullName evidence="15">TonB-dependent receptor</fullName>
    </recommendedName>
</protein>
<keyword evidence="7 8" id="KW-0998">Cell outer membrane</keyword>
<accession>A0ABQ5UWA2</accession>
<evidence type="ECO:0000259" key="11">
    <source>
        <dbReference type="Pfam" id="PF00593"/>
    </source>
</evidence>
<evidence type="ECO:0000256" key="6">
    <source>
        <dbReference type="ARBA" id="ARBA00023136"/>
    </source>
</evidence>
<dbReference type="InterPro" id="IPR039426">
    <property type="entry name" value="TonB-dep_rcpt-like"/>
</dbReference>
<dbReference type="InterPro" id="IPR000531">
    <property type="entry name" value="Beta-barrel_TonB"/>
</dbReference>
<evidence type="ECO:0000313" key="13">
    <source>
        <dbReference type="EMBL" id="GLQ19438.1"/>
    </source>
</evidence>
<keyword evidence="6 8" id="KW-0472">Membrane</keyword>
<evidence type="ECO:0000256" key="8">
    <source>
        <dbReference type="PROSITE-ProRule" id="PRU01360"/>
    </source>
</evidence>
<keyword evidence="14" id="KW-1185">Reference proteome</keyword>
<evidence type="ECO:0000256" key="4">
    <source>
        <dbReference type="ARBA" id="ARBA00022692"/>
    </source>
</evidence>
<feature type="domain" description="TonB-dependent receptor plug" evidence="12">
    <location>
        <begin position="56"/>
        <end position="177"/>
    </location>
</feature>
<feature type="domain" description="TonB-dependent receptor-like beta-barrel" evidence="11">
    <location>
        <begin position="413"/>
        <end position="869"/>
    </location>
</feature>
<comment type="subcellular location">
    <subcellularLocation>
        <location evidence="1 8">Cell outer membrane</location>
        <topology evidence="1 8">Multi-pass membrane protein</topology>
    </subcellularLocation>
</comment>
<reference evidence="13" key="2">
    <citation type="submission" date="2023-01" db="EMBL/GenBank/DDBJ databases">
        <title>Draft genome sequence of Algimonas porphyrae strain NBRC 108216.</title>
        <authorList>
            <person name="Sun Q."/>
            <person name="Mori K."/>
        </authorList>
    </citation>
    <scope>NUCLEOTIDE SEQUENCE</scope>
    <source>
        <strain evidence="13">NBRC 108216</strain>
    </source>
</reference>
<keyword evidence="2 8" id="KW-0813">Transport</keyword>
<reference evidence="13" key="1">
    <citation type="journal article" date="2014" name="Int. J. Syst. Evol. Microbiol.">
        <title>Complete genome of a new Firmicutes species belonging to the dominant human colonic microbiota ('Ruminococcus bicirculans') reveals two chromosomes and a selective capacity to utilize plant glucans.</title>
        <authorList>
            <consortium name="NISC Comparative Sequencing Program"/>
            <person name="Wegmann U."/>
            <person name="Louis P."/>
            <person name="Goesmann A."/>
            <person name="Henrissat B."/>
            <person name="Duncan S.H."/>
            <person name="Flint H.J."/>
        </authorList>
    </citation>
    <scope>NUCLEOTIDE SEQUENCE</scope>
    <source>
        <strain evidence="13">NBRC 108216</strain>
    </source>
</reference>
<dbReference type="Proteomes" id="UP001161390">
    <property type="component" value="Unassembled WGS sequence"/>
</dbReference>
<evidence type="ECO:0000256" key="10">
    <source>
        <dbReference type="SAM" id="SignalP"/>
    </source>
</evidence>
<comment type="caution">
    <text evidence="13">The sequence shown here is derived from an EMBL/GenBank/DDBJ whole genome shotgun (WGS) entry which is preliminary data.</text>
</comment>
<keyword evidence="4 8" id="KW-0812">Transmembrane</keyword>
<dbReference type="Pfam" id="PF00593">
    <property type="entry name" value="TonB_dep_Rec_b-barrel"/>
    <property type="match status" value="1"/>
</dbReference>
<evidence type="ECO:0000256" key="2">
    <source>
        <dbReference type="ARBA" id="ARBA00022448"/>
    </source>
</evidence>
<dbReference type="PROSITE" id="PS52016">
    <property type="entry name" value="TONB_DEPENDENT_REC_3"/>
    <property type="match status" value="1"/>
</dbReference>
<gene>
    <name evidence="13" type="ORF">GCM10007854_03930</name>
</gene>
<feature type="signal peptide" evidence="10">
    <location>
        <begin position="1"/>
        <end position="25"/>
    </location>
</feature>
<evidence type="ECO:0000256" key="9">
    <source>
        <dbReference type="RuleBase" id="RU003357"/>
    </source>
</evidence>
<organism evidence="13 14">
    <name type="scientific">Algimonas porphyrae</name>
    <dbReference type="NCBI Taxonomy" id="1128113"/>
    <lineage>
        <taxon>Bacteria</taxon>
        <taxon>Pseudomonadati</taxon>
        <taxon>Pseudomonadota</taxon>
        <taxon>Alphaproteobacteria</taxon>
        <taxon>Maricaulales</taxon>
        <taxon>Robiginitomaculaceae</taxon>
        <taxon>Algimonas</taxon>
    </lineage>
</organism>
<keyword evidence="3 8" id="KW-1134">Transmembrane beta strand</keyword>
<dbReference type="PANTHER" id="PTHR47234:SF3">
    <property type="entry name" value="SECRETIN_TONB SHORT N-TERMINAL DOMAIN-CONTAINING PROTEIN"/>
    <property type="match status" value="1"/>
</dbReference>
<dbReference type="EMBL" id="BSNJ01000001">
    <property type="protein sequence ID" value="GLQ19438.1"/>
    <property type="molecule type" value="Genomic_DNA"/>
</dbReference>
<evidence type="ECO:0000259" key="12">
    <source>
        <dbReference type="Pfam" id="PF07715"/>
    </source>
</evidence>
<sequence>MTQLSRKGGLSFAASTLILSGLIHATPAYSQSAEDRGVSDDEIVTIGTRRIARSASNTPAPIDVITGAEFDRNGFDDVQDLLRTAVPSFNVSSQPISDDATIVRPANLRGLSPDQTLVLINGKRRHRGSIITFFGGGVSDGAQGVDISAIPSIALKQVEVLRDGASSQYGSDAIAGVINFVLKDAPHGGLIEAKYGSTYAGDGDEYRLSGNLGLPLGNQGFVNISAEYGEVDPTSRSIPHFDTGQLSAAGYAPATDFTTITGGFSDDVAQYWGRSQIDDDFKLFVNSGLDLSDLTRVYLFGNYAERTVSNGFFYRGPTGFNASGIYEGPSVDPTTGQASSAADAVGSVLVGDLDGLGVGGACPSGIPLTAAGGTLPDPTILAAVRSDANCFSVIETRPGGFTPRFGGTNEDLSITAGIEGLWMFGGGLAYDFSITHGSNQTAFFINNTLNPSLGPDSPRRFRPGTQKQTETILNADFAYLIPSGLASDISLAFGAEYREETFDQFEGDRASYAAGPLAGQGFGVGANGFLGFDRSISASQSASAAYVELETDITEALTLQGALRYEDYSAFGDTLDYKIAGLYRFSDHMTLRATHTTGFHAPTAGQANARRVTTEIENAALLDRARLPFASPAAMLASDFIEARDGQRPQLTTEDANTFTLGAAFRVGPTEWTVDAYQIDVDDRIAQSAGIDFGDVLTFAAGRANVTLTPGATTGQTLDQLAAAGVLNRADFNGFDNVAEIRFFTNSFDTRTRGIDVVGNYAFGFLNGSSALTLAANYNETDVTNVGAVNPIDAGRVSAVEDLLPNWKGFASWTHAQGRWRTLLRANYFGQWDNTVWGVPDQSDELLIDAEIGYRLSDAITLIVGANNLLDNYPDESQGFATDFFGQQYPDFSPSGFDGGQYYTKLRVRF</sequence>
<dbReference type="InterPro" id="IPR036942">
    <property type="entry name" value="Beta-barrel_TonB_sf"/>
</dbReference>
<dbReference type="InterPro" id="IPR037066">
    <property type="entry name" value="Plug_dom_sf"/>
</dbReference>
<dbReference type="Gene3D" id="2.40.170.20">
    <property type="entry name" value="TonB-dependent receptor, beta-barrel domain"/>
    <property type="match status" value="1"/>
</dbReference>
<keyword evidence="10" id="KW-0732">Signal</keyword>
<name>A0ABQ5UWA2_9PROT</name>
<evidence type="ECO:0008006" key="15">
    <source>
        <dbReference type="Google" id="ProtNLM"/>
    </source>
</evidence>
<dbReference type="PANTHER" id="PTHR47234">
    <property type="match status" value="1"/>
</dbReference>
<keyword evidence="5 9" id="KW-0798">TonB box</keyword>
<dbReference type="SUPFAM" id="SSF56935">
    <property type="entry name" value="Porins"/>
    <property type="match status" value="1"/>
</dbReference>
<dbReference type="RefSeq" id="WP_284369188.1">
    <property type="nucleotide sequence ID" value="NZ_BSNJ01000001.1"/>
</dbReference>
<dbReference type="InterPro" id="IPR012910">
    <property type="entry name" value="Plug_dom"/>
</dbReference>
<feature type="chain" id="PRO_5046108342" description="TonB-dependent receptor" evidence="10">
    <location>
        <begin position="26"/>
        <end position="910"/>
    </location>
</feature>
<dbReference type="Pfam" id="PF07715">
    <property type="entry name" value="Plug"/>
    <property type="match status" value="1"/>
</dbReference>
<comment type="similarity">
    <text evidence="8 9">Belongs to the TonB-dependent receptor family.</text>
</comment>
<proteinExistence type="inferred from homology"/>
<evidence type="ECO:0000313" key="14">
    <source>
        <dbReference type="Proteomes" id="UP001161390"/>
    </source>
</evidence>
<evidence type="ECO:0000256" key="7">
    <source>
        <dbReference type="ARBA" id="ARBA00023237"/>
    </source>
</evidence>
<evidence type="ECO:0000256" key="1">
    <source>
        <dbReference type="ARBA" id="ARBA00004571"/>
    </source>
</evidence>